<evidence type="ECO:0000313" key="4">
    <source>
        <dbReference type="EMBL" id="KXH32298.1"/>
    </source>
</evidence>
<comment type="caution">
    <text evidence="4">The sequence shown here is derived from an EMBL/GenBank/DDBJ whole genome shotgun (WGS) entry which is preliminary data.</text>
</comment>
<dbReference type="PANTHER" id="PTHR24148:SF64">
    <property type="entry name" value="HETEROKARYON INCOMPATIBILITY DOMAIN-CONTAINING PROTEIN"/>
    <property type="match status" value="1"/>
</dbReference>
<feature type="domain" description="Heterokaryon incompatibility" evidence="3">
    <location>
        <begin position="589"/>
        <end position="750"/>
    </location>
</feature>
<evidence type="ECO:0000256" key="2">
    <source>
        <dbReference type="SAM" id="MobiDB-lite"/>
    </source>
</evidence>
<feature type="compositionally biased region" description="Basic and acidic residues" evidence="2">
    <location>
        <begin position="1162"/>
        <end position="1175"/>
    </location>
</feature>
<evidence type="ECO:0000256" key="1">
    <source>
        <dbReference type="SAM" id="Coils"/>
    </source>
</evidence>
<keyword evidence="1" id="KW-0175">Coiled coil</keyword>
<accession>A0A135S8P4</accession>
<reference evidence="4 5" key="1">
    <citation type="submission" date="2014-02" db="EMBL/GenBank/DDBJ databases">
        <title>The genome sequence of Colletotrichum simmondsii CBS122122.</title>
        <authorList>
            <person name="Baroncelli R."/>
            <person name="Thon M.R."/>
        </authorList>
    </citation>
    <scope>NUCLEOTIDE SEQUENCE [LARGE SCALE GENOMIC DNA]</scope>
    <source>
        <strain evidence="4 5">CBS122122</strain>
    </source>
</reference>
<dbReference type="InterPro" id="IPR052895">
    <property type="entry name" value="HetReg/Transcr_Mod"/>
</dbReference>
<sequence>MGRSRLNKENPTVTYALPDLPRRVIPHYSNYGFRRQGNEAATLRISQLESKVIELHAVQDRLQSGHGKLSLEAIDHMNDAEIFKKNLEDRLSNIHGKPLRSMGKRIAKQLEETIETLDRVLTPLDEAIQVQTSTDHAEAARKLDLRLRKAILHKSDWKNLLNIRMATSEMENMVNADDAIGTNRSVPLNDHIQELRTGKSAEGGNFQSSEEIGTPKLEAGNTSTEEVTIAMILHTKAMMDEHRVKNERPTEEMKQLGMAKIDKFRQDIEKYEAWGKTRDEGLVRLAREVKREKERLAQENARLCSRVEDAIMREIEELRGEIAKLETQTPSDSKLEGMRYINWELEEDFGKNEEETTKAIQQELNEYSCQGQRKHMLEKLRREKASLNIKYCGFGHGTTSLRRKPREDKGSDERPLMMEMIPQIWDSAAEVSDTSEDDRQDDDEANKAAEAIHQGFMQLLEESIEKMQDIENHIERVLAGLLEHRRMLDLRLLLEKDLNLERQCVEQLEHSRKFGSPGEEGLVNGEDGHLSTDNRTVDDTKLYRDLDDGQFRVLILVPAPAPYYPIICKMETWTVDSLSTPTEAKGKQYAALSYCWDTGVNSGQLYFIPQDHYTSIKESEWGSTARSASQVRIRNNLYRALLRLRRCGRNARPVALWVDYLCINQADLKAKTKQLPRMVDIYSRASNVCIWLGEGDNDGRSDEAMQFISKIVDFASLDRHSWDPRQARKWYALNELMRDRWFSRRWVVQEIALAKHATVHCGGSMVQWSDFSDAVSLLVSNQETIASLFDDLLEWREGRKTMGDVSTYGASILLEATNNLFRRTPESDIKKPAKTIEYLTTSLKTFDTGDPRDLIYSLVGIASDTAGDFWSAGSRPSARNRGLAVDYRKPQAVVFKDFSKFCVEMSNSLDIICRPWAMPLTDRAIDFLPSWIPLLRNSEFGAPGEANRGRKNGESLVGPAGNPHYQASGQQICRVKFKLRADLDLSHSERDTAVPDNARKRDRIFNHADNQDVLQATGIKLAQITAVSPRSTGGIIHRESLMMGGWEGFRSDTDSVPDRIWRTLVADRDQNGDLPPSWYRRACLRCLEIADTFNNGDLNVGELLTERSEMLRKYLSRVRNVTWNRRFFTTELPVPDLCQEGTRKNTEGQYMSGAFTAPSPESKAETGDEDIKRSAEDSTIRSLLEAKGKGKCVDERPLKPHQKLFGICPSDTRQGDIVCILFGCSVPVILRPKPSSECFILVGEAYVHGKMDGEEVEDRDLDCENDWTDTVDFQIL</sequence>
<feature type="region of interest" description="Disordered" evidence="2">
    <location>
        <begin position="943"/>
        <end position="963"/>
    </location>
</feature>
<dbReference type="PANTHER" id="PTHR24148">
    <property type="entry name" value="ANKYRIN REPEAT DOMAIN-CONTAINING PROTEIN 39 HOMOLOG-RELATED"/>
    <property type="match status" value="1"/>
</dbReference>
<evidence type="ECO:0000313" key="5">
    <source>
        <dbReference type="Proteomes" id="UP000070328"/>
    </source>
</evidence>
<feature type="region of interest" description="Disordered" evidence="2">
    <location>
        <begin position="1153"/>
        <end position="1175"/>
    </location>
</feature>
<feature type="coiled-coil region" evidence="1">
    <location>
        <begin position="282"/>
        <end position="328"/>
    </location>
</feature>
<feature type="region of interest" description="Disordered" evidence="2">
    <location>
        <begin position="515"/>
        <end position="534"/>
    </location>
</feature>
<name>A0A135S8P4_9PEZI</name>
<proteinExistence type="predicted"/>
<dbReference type="Pfam" id="PF26639">
    <property type="entry name" value="Het-6_barrel"/>
    <property type="match status" value="1"/>
</dbReference>
<keyword evidence="5" id="KW-1185">Reference proteome</keyword>
<dbReference type="Pfam" id="PF06985">
    <property type="entry name" value="HET"/>
    <property type="match status" value="1"/>
</dbReference>
<dbReference type="Proteomes" id="UP000070328">
    <property type="component" value="Unassembled WGS sequence"/>
</dbReference>
<dbReference type="AlphaFoldDB" id="A0A135S8P4"/>
<gene>
    <name evidence="4" type="ORF">CSIM01_05720</name>
</gene>
<dbReference type="InterPro" id="IPR010730">
    <property type="entry name" value="HET"/>
</dbReference>
<evidence type="ECO:0000259" key="3">
    <source>
        <dbReference type="Pfam" id="PF06985"/>
    </source>
</evidence>
<organism evidence="4 5">
    <name type="scientific">Colletotrichum simmondsii</name>
    <dbReference type="NCBI Taxonomy" id="703756"/>
    <lineage>
        <taxon>Eukaryota</taxon>
        <taxon>Fungi</taxon>
        <taxon>Dikarya</taxon>
        <taxon>Ascomycota</taxon>
        <taxon>Pezizomycotina</taxon>
        <taxon>Sordariomycetes</taxon>
        <taxon>Hypocreomycetidae</taxon>
        <taxon>Glomerellales</taxon>
        <taxon>Glomerellaceae</taxon>
        <taxon>Colletotrichum</taxon>
        <taxon>Colletotrichum acutatum species complex</taxon>
    </lineage>
</organism>
<dbReference type="EMBL" id="JFBX01000640">
    <property type="protein sequence ID" value="KXH32298.1"/>
    <property type="molecule type" value="Genomic_DNA"/>
</dbReference>
<protein>
    <recommendedName>
        <fullName evidence="3">Heterokaryon incompatibility domain-containing protein</fullName>
    </recommendedName>
</protein>